<dbReference type="PANTHER" id="PTHR42923:SF46">
    <property type="entry name" value="AMINE OXIDASE"/>
    <property type="match status" value="1"/>
</dbReference>
<name>A0A1F7XMJ8_9BACT</name>
<reference evidence="2 3" key="1">
    <citation type="journal article" date="2016" name="Nat. Commun.">
        <title>Thousands of microbial genomes shed light on interconnected biogeochemical processes in an aquifer system.</title>
        <authorList>
            <person name="Anantharaman K."/>
            <person name="Brown C.T."/>
            <person name="Hug L.A."/>
            <person name="Sharon I."/>
            <person name="Castelle C.J."/>
            <person name="Probst A.J."/>
            <person name="Thomas B.C."/>
            <person name="Singh A."/>
            <person name="Wilkins M.J."/>
            <person name="Karaoz U."/>
            <person name="Brodie E.L."/>
            <person name="Williams K.H."/>
            <person name="Hubbard S.S."/>
            <person name="Banfield J.F."/>
        </authorList>
    </citation>
    <scope>NUCLEOTIDE SEQUENCE [LARGE SCALE GENOMIC DNA]</scope>
</reference>
<proteinExistence type="predicted"/>
<organism evidence="2 3">
    <name type="scientific">Candidatus Woesebacteria bacterium RBG_16_42_24</name>
    <dbReference type="NCBI Taxonomy" id="1802485"/>
    <lineage>
        <taxon>Bacteria</taxon>
        <taxon>Candidatus Woeseibacteriota</taxon>
    </lineage>
</organism>
<feature type="domain" description="Amine oxidase" evidence="1">
    <location>
        <begin position="10"/>
        <end position="396"/>
    </location>
</feature>
<dbReference type="Proteomes" id="UP000177382">
    <property type="component" value="Unassembled WGS sequence"/>
</dbReference>
<evidence type="ECO:0000259" key="1">
    <source>
        <dbReference type="Pfam" id="PF01593"/>
    </source>
</evidence>
<dbReference type="InterPro" id="IPR050464">
    <property type="entry name" value="Zeta_carotene_desat/Oxidored"/>
</dbReference>
<dbReference type="GO" id="GO:0016491">
    <property type="term" value="F:oxidoreductase activity"/>
    <property type="evidence" value="ECO:0007669"/>
    <property type="project" value="InterPro"/>
</dbReference>
<accession>A0A1F7XMJ8</accession>
<gene>
    <name evidence="2" type="ORF">A2V97_00955</name>
</gene>
<dbReference type="Gene3D" id="3.50.50.60">
    <property type="entry name" value="FAD/NAD(P)-binding domain"/>
    <property type="match status" value="2"/>
</dbReference>
<evidence type="ECO:0000313" key="3">
    <source>
        <dbReference type="Proteomes" id="UP000177382"/>
    </source>
</evidence>
<dbReference type="PRINTS" id="PR00419">
    <property type="entry name" value="ADXRDTASE"/>
</dbReference>
<dbReference type="SUPFAM" id="SSF51905">
    <property type="entry name" value="FAD/NAD(P)-binding domain"/>
    <property type="match status" value="1"/>
</dbReference>
<dbReference type="InterPro" id="IPR036188">
    <property type="entry name" value="FAD/NAD-bd_sf"/>
</dbReference>
<dbReference type="EMBL" id="MGFX01000002">
    <property type="protein sequence ID" value="OGM15598.1"/>
    <property type="molecule type" value="Genomic_DNA"/>
</dbReference>
<dbReference type="AlphaFoldDB" id="A0A1F7XMJ8"/>
<evidence type="ECO:0000313" key="2">
    <source>
        <dbReference type="EMBL" id="OGM15598.1"/>
    </source>
</evidence>
<dbReference type="NCBIfam" id="NF005560">
    <property type="entry name" value="PRK07233.1"/>
    <property type="match status" value="1"/>
</dbReference>
<dbReference type="STRING" id="1802485.A2V97_00955"/>
<dbReference type="InterPro" id="IPR002937">
    <property type="entry name" value="Amino_oxidase"/>
</dbReference>
<protein>
    <recommendedName>
        <fullName evidence="1">Amine oxidase domain-containing protein</fullName>
    </recommendedName>
</protein>
<sequence length="425" mass="49546">MNIGIIGAGFTGLAAAHRLTKQGFEVTVFEGEDYPGGLAVGFTKKGWKWSLEKHYHHWFYSDFAIRKLAKETGHKYIYLPTKTSTFIKGTIYQLDSPQSLMLFDKLSLLDRIRTGLVLAFLKLTPFWKPLEKVTARRFLAKYNGEKTWDMLWRPLFEKKFSHFADQIPASWFWARIKKRSSSLGYPEGGFLKFATRLDALIRQNKGRILYKTRVEKITKVDSKLEVLTDKGRFEFDKVICTLPYASFANIVQDLPEPYSQRLLSFKGIGAVNLMLVLKREFLKNDIYWLNVSEENFPFLAVVEHTNFMDKRYYGGNHIIYVGNYLPQDHPFYSKEPRELFELFLPYLQKINPEFRQNWVMEANKFTAPFAQPIVPLNYSKIMPQIKTPIEGLFLTNIQQVYPWDRGTNYAVELGEKAANMVIQSR</sequence>
<comment type="caution">
    <text evidence="2">The sequence shown here is derived from an EMBL/GenBank/DDBJ whole genome shotgun (WGS) entry which is preliminary data.</text>
</comment>
<dbReference type="PANTHER" id="PTHR42923">
    <property type="entry name" value="PROTOPORPHYRINOGEN OXIDASE"/>
    <property type="match status" value="1"/>
</dbReference>
<dbReference type="Pfam" id="PF01593">
    <property type="entry name" value="Amino_oxidase"/>
    <property type="match status" value="1"/>
</dbReference>